<feature type="compositionally biased region" description="Basic and acidic residues" evidence="1">
    <location>
        <begin position="163"/>
        <end position="190"/>
    </location>
</feature>
<gene>
    <name evidence="2" type="ORF">J3D65DRAFT_617627</name>
</gene>
<feature type="compositionally biased region" description="Pro residues" evidence="1">
    <location>
        <begin position="1"/>
        <end position="11"/>
    </location>
</feature>
<feature type="compositionally biased region" description="Pro residues" evidence="1">
    <location>
        <begin position="76"/>
        <end position="87"/>
    </location>
</feature>
<dbReference type="GeneID" id="92032474"/>
<dbReference type="EMBL" id="JBBPEH010000003">
    <property type="protein sequence ID" value="KAK7541144.1"/>
    <property type="molecule type" value="Genomic_DNA"/>
</dbReference>
<dbReference type="Proteomes" id="UP001360953">
    <property type="component" value="Unassembled WGS sequence"/>
</dbReference>
<feature type="compositionally biased region" description="Pro residues" evidence="1">
    <location>
        <begin position="29"/>
        <end position="38"/>
    </location>
</feature>
<accession>A0ABR1M2D7</accession>
<evidence type="ECO:0000313" key="2">
    <source>
        <dbReference type="EMBL" id="KAK7541144.1"/>
    </source>
</evidence>
<protein>
    <submittedName>
        <fullName evidence="2">Uncharacterized protein</fullName>
    </submittedName>
</protein>
<comment type="caution">
    <text evidence="2">The sequence shown here is derived from an EMBL/GenBank/DDBJ whole genome shotgun (WGS) entry which is preliminary data.</text>
</comment>
<feature type="region of interest" description="Disordered" evidence="1">
    <location>
        <begin position="1"/>
        <end position="192"/>
    </location>
</feature>
<evidence type="ECO:0000256" key="1">
    <source>
        <dbReference type="SAM" id="MobiDB-lite"/>
    </source>
</evidence>
<evidence type="ECO:0000313" key="3">
    <source>
        <dbReference type="Proteomes" id="UP001360953"/>
    </source>
</evidence>
<organism evidence="2 3">
    <name type="scientific">Phyllosticta citribraziliensis</name>
    <dbReference type="NCBI Taxonomy" id="989973"/>
    <lineage>
        <taxon>Eukaryota</taxon>
        <taxon>Fungi</taxon>
        <taxon>Dikarya</taxon>
        <taxon>Ascomycota</taxon>
        <taxon>Pezizomycotina</taxon>
        <taxon>Dothideomycetes</taxon>
        <taxon>Dothideomycetes incertae sedis</taxon>
        <taxon>Botryosphaeriales</taxon>
        <taxon>Phyllostictaceae</taxon>
        <taxon>Phyllosticta</taxon>
    </lineage>
</organism>
<dbReference type="RefSeq" id="XP_066658075.1">
    <property type="nucleotide sequence ID" value="XM_066799568.1"/>
</dbReference>
<reference evidence="2 3" key="1">
    <citation type="submission" date="2024-04" db="EMBL/GenBank/DDBJ databases">
        <title>Phyllosticta paracitricarpa is synonymous to the EU quarantine fungus P. citricarpa based on phylogenomic analyses.</title>
        <authorList>
            <consortium name="Lawrence Berkeley National Laboratory"/>
            <person name="Van ingen-buijs V.A."/>
            <person name="Van westerhoven A.C."/>
            <person name="Haridas S."/>
            <person name="Skiadas P."/>
            <person name="Martin F."/>
            <person name="Groenewald J.Z."/>
            <person name="Crous P.W."/>
            <person name="Seidl M.F."/>
        </authorList>
    </citation>
    <scope>NUCLEOTIDE SEQUENCE [LARGE SCALE GENOMIC DNA]</scope>
    <source>
        <strain evidence="2 3">CPC 17464</strain>
    </source>
</reference>
<keyword evidence="3" id="KW-1185">Reference proteome</keyword>
<sequence length="277" mass="30641">MSYPQHPPPHYQRPRGMSVPTTGPHAANLPPPPPGPPPSRRRSSNQTIYPPPWSGHPAPAHAQYPGYHHPQTHAPLPGPPPGPPPQHHPGHHHSHSHSAHHHSRGYSVPSMPPGPPPSTQQHGMRPRRQSVQSGPPPTTTVPPHHAFPQSILKTSPPSTKRVHFAESVEARKKENSERSRSAESKGDKRRSSNLGDFHVMMIDALDKFENMDVPTEQELARRLYSLASTHDESRMRNAIDELSRIGAYKTGTALLQLLIEEFRSACEGEIADADKRK</sequence>
<name>A0ABR1M2D7_9PEZI</name>
<feature type="compositionally biased region" description="Basic residues" evidence="1">
    <location>
        <begin position="88"/>
        <end position="104"/>
    </location>
</feature>
<proteinExistence type="predicted"/>